<dbReference type="RefSeq" id="WP_159424228.1">
    <property type="nucleotide sequence ID" value="NZ_CP047182.1"/>
</dbReference>
<protein>
    <submittedName>
        <fullName evidence="1">PD-(D/E)XK motif protein</fullName>
    </submittedName>
</protein>
<dbReference type="Proteomes" id="UP000464597">
    <property type="component" value="Plasmid unnamed2"/>
</dbReference>
<organism evidence="1 2">
    <name type="scientific">Rathayibacter festucae</name>
    <dbReference type="NCBI Taxonomy" id="110937"/>
    <lineage>
        <taxon>Bacteria</taxon>
        <taxon>Bacillati</taxon>
        <taxon>Actinomycetota</taxon>
        <taxon>Actinomycetes</taxon>
        <taxon>Micrococcales</taxon>
        <taxon>Microbacteriaceae</taxon>
        <taxon>Rathayibacter</taxon>
    </lineage>
</organism>
<sequence>MSISASRLLSAFDHVSQPSRLAALESGAYSVKQLDDPHEFVYVGCSSDGELALIVATTKSSTPPAALRLVSLAADFGVVARLAMNNVSNEVRVSILRCEAHEENLRLLFASVCSTYLELLTAAPTEAEFSSYIARWLTLFWQLSQKASSDISGLAGELSLILASTERVRWVEAWHSDPNALYDFSFPGTNRSVEVKSTRGHGRNHVVSLDQATGTQSSTCVFASVQLSFDESGDTIGDMVREILDSLEQEPSRLKLWSVVVRTCGSSLDEMLSTRLNTEVALKSIAFYAASDIPKPVIMSPLPDGVSGVTFRSDFELAQPLASADPL</sequence>
<keyword evidence="1" id="KW-0614">Plasmid</keyword>
<evidence type="ECO:0000313" key="2">
    <source>
        <dbReference type="Proteomes" id="UP000464597"/>
    </source>
</evidence>
<evidence type="ECO:0000313" key="1">
    <source>
        <dbReference type="EMBL" id="QHC65068.1"/>
    </source>
</evidence>
<dbReference type="EMBL" id="CP047182">
    <property type="protein sequence ID" value="QHC65068.1"/>
    <property type="molecule type" value="Genomic_DNA"/>
</dbReference>
<keyword evidence="2" id="KW-1185">Reference proteome</keyword>
<geneLocation type="plasmid" evidence="1 2">
    <name>unnamed2</name>
</geneLocation>
<gene>
    <name evidence="1" type="ORF">GSU69_19635</name>
</gene>
<dbReference type="InterPro" id="IPR025534">
    <property type="entry name" value="DUF4420"/>
</dbReference>
<dbReference type="Pfam" id="PF14390">
    <property type="entry name" value="DUF4420"/>
    <property type="match status" value="1"/>
</dbReference>
<name>A0ABX6H5T0_9MICO</name>
<reference evidence="2" key="1">
    <citation type="submission" date="2019-12" db="EMBL/GenBank/DDBJ databases">
        <title>Complete and draft genome sequences of new strains and members of some known species of the genus Rathayibacter isolated from plants.</title>
        <authorList>
            <person name="Tarlachkov S.V."/>
            <person name="Starodumova I.P."/>
            <person name="Dorofeeva L.V."/>
            <person name="Prisyazhnaya N.V."/>
            <person name="Leyn S."/>
            <person name="Zlamal J."/>
            <person name="Elan M."/>
            <person name="Osterman A.L."/>
            <person name="Nadler S."/>
            <person name="Subbotin S.A."/>
            <person name="Evtushenko L.I."/>
        </authorList>
    </citation>
    <scope>NUCLEOTIDE SEQUENCE [LARGE SCALE GENOMIC DNA]</scope>
    <source>
        <strain evidence="2">VKM Ac-2802</strain>
        <plasmid evidence="2">unnamed2</plasmid>
    </source>
</reference>
<proteinExistence type="predicted"/>
<accession>A0ABX6H5T0</accession>